<organism evidence="3 4">
    <name type="scientific">Acrobeloides nanus</name>
    <dbReference type="NCBI Taxonomy" id="290746"/>
    <lineage>
        <taxon>Eukaryota</taxon>
        <taxon>Metazoa</taxon>
        <taxon>Ecdysozoa</taxon>
        <taxon>Nematoda</taxon>
        <taxon>Chromadorea</taxon>
        <taxon>Rhabditida</taxon>
        <taxon>Tylenchina</taxon>
        <taxon>Cephalobomorpha</taxon>
        <taxon>Cephaloboidea</taxon>
        <taxon>Cephalobidae</taxon>
        <taxon>Acrobeloides</taxon>
    </lineage>
</organism>
<feature type="chain" id="PRO_5037801491" evidence="1">
    <location>
        <begin position="24"/>
        <end position="125"/>
    </location>
</feature>
<evidence type="ECO:0000313" key="3">
    <source>
        <dbReference type="Proteomes" id="UP000887540"/>
    </source>
</evidence>
<evidence type="ECO:0000256" key="1">
    <source>
        <dbReference type="SAM" id="SignalP"/>
    </source>
</evidence>
<dbReference type="SMART" id="SM01048">
    <property type="entry name" value="C6"/>
    <property type="match status" value="1"/>
</dbReference>
<sequence length="125" mass="13786">MIPLIDYSVKFVFIVLLLRKCSAQTTNCSSCIPEQVTFTKSELNANFVGPTKNANGCLEMTAYCDPSTHGPKATTFMQFNIHMGGPENPKQGAISAKLICENGLWHFEKEGIKKEITEVNCLLVV</sequence>
<dbReference type="Proteomes" id="UP000887540">
    <property type="component" value="Unplaced"/>
</dbReference>
<name>A0A914BVM9_9BILA</name>
<accession>A0A914BVM9</accession>
<evidence type="ECO:0000259" key="2">
    <source>
        <dbReference type="SMART" id="SM01048"/>
    </source>
</evidence>
<dbReference type="WBParaSite" id="ACRNAN_Path_1101.g4232.t1">
    <property type="protein sequence ID" value="ACRNAN_Path_1101.g4232.t1"/>
    <property type="gene ID" value="ACRNAN_Path_1101.g4232"/>
</dbReference>
<feature type="signal peptide" evidence="1">
    <location>
        <begin position="1"/>
        <end position="23"/>
    </location>
</feature>
<dbReference type="AlphaFoldDB" id="A0A914BVM9"/>
<proteinExistence type="predicted"/>
<protein>
    <submittedName>
        <fullName evidence="4">C6 domain-containing protein</fullName>
    </submittedName>
</protein>
<evidence type="ECO:0000313" key="4">
    <source>
        <dbReference type="WBParaSite" id="ACRNAN_Path_1101.g4232.t1"/>
    </source>
</evidence>
<reference evidence="4" key="1">
    <citation type="submission" date="2022-11" db="UniProtKB">
        <authorList>
            <consortium name="WormBaseParasite"/>
        </authorList>
    </citation>
    <scope>IDENTIFICATION</scope>
</reference>
<keyword evidence="1" id="KW-0732">Signal</keyword>
<dbReference type="InterPro" id="IPR002601">
    <property type="entry name" value="C6_domain"/>
</dbReference>
<keyword evidence="3" id="KW-1185">Reference proteome</keyword>
<feature type="domain" description="C6" evidence="2">
    <location>
        <begin position="28"/>
        <end position="121"/>
    </location>
</feature>